<gene>
    <name evidence="1" type="ORF">SDC9_147247</name>
</gene>
<comment type="caution">
    <text evidence="1">The sequence shown here is derived from an EMBL/GenBank/DDBJ whole genome shotgun (WGS) entry which is preliminary data.</text>
</comment>
<reference evidence="1" key="1">
    <citation type="submission" date="2019-08" db="EMBL/GenBank/DDBJ databases">
        <authorList>
            <person name="Kucharzyk K."/>
            <person name="Murdoch R.W."/>
            <person name="Higgins S."/>
            <person name="Loffler F."/>
        </authorList>
    </citation>
    <scope>NUCLEOTIDE SEQUENCE</scope>
</reference>
<organism evidence="1">
    <name type="scientific">bioreactor metagenome</name>
    <dbReference type="NCBI Taxonomy" id="1076179"/>
    <lineage>
        <taxon>unclassified sequences</taxon>
        <taxon>metagenomes</taxon>
        <taxon>ecological metagenomes</taxon>
    </lineage>
</organism>
<accession>A0A645EHI4</accession>
<dbReference type="EMBL" id="VSSQ01046101">
    <property type="protein sequence ID" value="MPN00053.1"/>
    <property type="molecule type" value="Genomic_DNA"/>
</dbReference>
<proteinExistence type="predicted"/>
<evidence type="ECO:0000313" key="1">
    <source>
        <dbReference type="EMBL" id="MPN00053.1"/>
    </source>
</evidence>
<protein>
    <submittedName>
        <fullName evidence="1">Uncharacterized protein</fullName>
    </submittedName>
</protein>
<dbReference type="AlphaFoldDB" id="A0A645EHI4"/>
<name>A0A645EHI4_9ZZZZ</name>
<sequence>MVAFYIEHGLIHIFFIVRQVHMLLNQVSLLAVSLDKRHRVQNMHKLVSQHIPGIAYIHQLAGRRVDLMHFHGFIHHKNGIGGILNDGIGEGFRLGQQKRQAHVHIRLAQ</sequence>